<evidence type="ECO:0000313" key="5">
    <source>
        <dbReference type="Proteomes" id="UP000030011"/>
    </source>
</evidence>
<evidence type="ECO:0008006" key="6">
    <source>
        <dbReference type="Google" id="ProtNLM"/>
    </source>
</evidence>
<dbReference type="PRINTS" id="PR00922">
    <property type="entry name" value="DADACBPTASE3"/>
</dbReference>
<dbReference type="InterPro" id="IPR000667">
    <property type="entry name" value="Peptidase_S13"/>
</dbReference>
<dbReference type="Gene3D" id="3.40.710.10">
    <property type="entry name" value="DD-peptidase/beta-lactamase superfamily"/>
    <property type="match status" value="2"/>
</dbReference>
<evidence type="ECO:0000256" key="2">
    <source>
        <dbReference type="ARBA" id="ARBA00022801"/>
    </source>
</evidence>
<name>A0A0A0JRU6_9MICO</name>
<gene>
    <name evidence="4" type="ORF">N803_10285</name>
</gene>
<evidence type="ECO:0000256" key="3">
    <source>
        <dbReference type="SAM" id="MobiDB-lite"/>
    </source>
</evidence>
<reference evidence="4 5" key="1">
    <citation type="submission" date="2013-08" db="EMBL/GenBank/DDBJ databases">
        <title>The genome sequence of Knoellia subterranea.</title>
        <authorList>
            <person name="Zhu W."/>
            <person name="Wang G."/>
        </authorList>
    </citation>
    <scope>NUCLEOTIDE SEQUENCE [LARGE SCALE GENOMIC DNA]</scope>
    <source>
        <strain evidence="4 5">KCTC 19937</strain>
    </source>
</reference>
<dbReference type="eggNOG" id="COG2027">
    <property type="taxonomic scope" value="Bacteria"/>
</dbReference>
<dbReference type="STRING" id="1385521.N803_10285"/>
<organism evidence="4 5">
    <name type="scientific">Knoellia subterranea KCTC 19937</name>
    <dbReference type="NCBI Taxonomy" id="1385521"/>
    <lineage>
        <taxon>Bacteria</taxon>
        <taxon>Bacillati</taxon>
        <taxon>Actinomycetota</taxon>
        <taxon>Actinomycetes</taxon>
        <taxon>Micrococcales</taxon>
        <taxon>Intrasporangiaceae</taxon>
        <taxon>Knoellia</taxon>
    </lineage>
</organism>
<feature type="compositionally biased region" description="Low complexity" evidence="3">
    <location>
        <begin position="40"/>
        <end position="74"/>
    </location>
</feature>
<dbReference type="AlphaFoldDB" id="A0A0A0JRU6"/>
<dbReference type="Pfam" id="PF02113">
    <property type="entry name" value="Peptidase_S13"/>
    <property type="match status" value="2"/>
</dbReference>
<dbReference type="PANTHER" id="PTHR30023">
    <property type="entry name" value="D-ALANYL-D-ALANINE CARBOXYPEPTIDASE"/>
    <property type="match status" value="1"/>
</dbReference>
<dbReference type="PANTHER" id="PTHR30023:SF0">
    <property type="entry name" value="PENICILLIN-SENSITIVE CARBOXYPEPTIDASE A"/>
    <property type="match status" value="1"/>
</dbReference>
<dbReference type="GO" id="GO:0006508">
    <property type="term" value="P:proteolysis"/>
    <property type="evidence" value="ECO:0007669"/>
    <property type="project" value="InterPro"/>
</dbReference>
<protein>
    <recommendedName>
        <fullName evidence="6">D-alanyl-D-alanine carboxypeptidase</fullName>
    </recommendedName>
</protein>
<accession>A0A0A0JRU6</accession>
<proteinExistence type="inferred from homology"/>
<comment type="similarity">
    <text evidence="1">Belongs to the peptidase S13 family.</text>
</comment>
<evidence type="ECO:0000313" key="4">
    <source>
        <dbReference type="EMBL" id="KGN38331.1"/>
    </source>
</evidence>
<feature type="region of interest" description="Disordered" evidence="3">
    <location>
        <begin position="264"/>
        <end position="290"/>
    </location>
</feature>
<dbReference type="InterPro" id="IPR012338">
    <property type="entry name" value="Beta-lactam/transpept-like"/>
</dbReference>
<dbReference type="EMBL" id="AVPK01000003">
    <property type="protein sequence ID" value="KGN38331.1"/>
    <property type="molecule type" value="Genomic_DNA"/>
</dbReference>
<evidence type="ECO:0000256" key="1">
    <source>
        <dbReference type="ARBA" id="ARBA00006096"/>
    </source>
</evidence>
<dbReference type="Proteomes" id="UP000030011">
    <property type="component" value="Unassembled WGS sequence"/>
</dbReference>
<comment type="caution">
    <text evidence="4">The sequence shown here is derived from an EMBL/GenBank/DDBJ whole genome shotgun (WGS) entry which is preliminary data.</text>
</comment>
<dbReference type="GO" id="GO:0000270">
    <property type="term" value="P:peptidoglycan metabolic process"/>
    <property type="evidence" value="ECO:0007669"/>
    <property type="project" value="TreeGrafter"/>
</dbReference>
<keyword evidence="5" id="KW-1185">Reference proteome</keyword>
<sequence>MAGVTCLLVGGVGYAAADTLDLAPGILTYDGAPVDPPTPTGTATGEPTWAPLPSAVSPSSSASPTTSSAAAPPTTAGLTKALGALVKDPWLGPSVGVSVRDGETGEELYAVSPSAARAPASTLKVLSALAVASHLDLDHRMTTKVVTGDTPQEIVLVAGGDTLLGDGPSNPSVVEGRAGLATLADQVAQSLTDRQSAGPLTIRVDTTYAAGPRYPATWKKEDIAAGFTQSVSMLDLVSQRAKSGKPAPAVPEAGVASALAGLLTDRGHPTSVDPATTRGKGPSKPAPTDAMELGSVESATYGEHLAVALEHSDNALTENLVRQAMAAEGKSAAGATAPAEFITASLAEAGVPTAGVKLLDASGLSPGQTVTATALADVLTLATTNKLPQLRQAVATLPVAGLTGSLSDRYHSKQTKAVAGIPRAKTGTLRGISSLAGTTVDADGRLLVFAILADKVPSSSGTLGARAALDRFVTALTQCGCS</sequence>
<dbReference type="GO" id="GO:0004185">
    <property type="term" value="F:serine-type carboxypeptidase activity"/>
    <property type="evidence" value="ECO:0007669"/>
    <property type="project" value="InterPro"/>
</dbReference>
<feature type="region of interest" description="Disordered" evidence="3">
    <location>
        <begin position="33"/>
        <end position="74"/>
    </location>
</feature>
<keyword evidence="2" id="KW-0378">Hydrolase</keyword>
<dbReference type="SUPFAM" id="SSF56601">
    <property type="entry name" value="beta-lactamase/transpeptidase-like"/>
    <property type="match status" value="1"/>
</dbReference>